<dbReference type="AlphaFoldDB" id="A0A9Q4L5W1"/>
<dbReference type="Proteomes" id="UP001154061">
    <property type="component" value="Unassembled WGS sequence"/>
</dbReference>
<proteinExistence type="predicted"/>
<evidence type="ECO:0000313" key="3">
    <source>
        <dbReference type="Proteomes" id="UP001154061"/>
    </source>
</evidence>
<evidence type="ECO:0000313" key="2">
    <source>
        <dbReference type="EMBL" id="MDF9747859.1"/>
    </source>
</evidence>
<dbReference type="Pfam" id="PF18545">
    <property type="entry name" value="HalOD1"/>
    <property type="match status" value="1"/>
</dbReference>
<dbReference type="InterPro" id="IPR040624">
    <property type="entry name" value="HalOD1"/>
</dbReference>
<feature type="domain" description="Halobacterial output" evidence="1">
    <location>
        <begin position="15"/>
        <end position="82"/>
    </location>
</feature>
<organism evidence="2 3">
    <name type="scientific">Natrinema salsiterrestre</name>
    <dbReference type="NCBI Taxonomy" id="2950540"/>
    <lineage>
        <taxon>Archaea</taxon>
        <taxon>Methanobacteriati</taxon>
        <taxon>Methanobacteriota</taxon>
        <taxon>Stenosarchaea group</taxon>
        <taxon>Halobacteria</taxon>
        <taxon>Halobacteriales</taxon>
        <taxon>Natrialbaceae</taxon>
        <taxon>Natrinema</taxon>
    </lineage>
</organism>
<protein>
    <recommendedName>
        <fullName evidence="1">Halobacterial output domain-containing protein</fullName>
    </recommendedName>
</protein>
<keyword evidence="3" id="KW-1185">Reference proteome</keyword>
<comment type="caution">
    <text evidence="2">The sequence shown here is derived from an EMBL/GenBank/DDBJ whole genome shotgun (WGS) entry which is preliminary data.</text>
</comment>
<evidence type="ECO:0000259" key="1">
    <source>
        <dbReference type="Pfam" id="PF18545"/>
    </source>
</evidence>
<sequence>MSSTASHVKYTSSEDELMSQTVINAVSEVIGCDPIELDPLYEYIDPDALDSVFGSPSSIAEDQDDIYLEFAYMTYRVTVTTDYVHVYSQDED</sequence>
<name>A0A9Q4L5W1_9EURY</name>
<reference evidence="2" key="1">
    <citation type="submission" date="2022-06" db="EMBL/GenBank/DDBJ databases">
        <title>Natrinema sp. a new haloarchaeum isolate from saline soil.</title>
        <authorList>
            <person name="Strakova D."/>
            <person name="Galisteo C."/>
            <person name="Sanchez-Porro C."/>
            <person name="Ventosa A."/>
        </authorList>
    </citation>
    <scope>NUCLEOTIDE SEQUENCE</scope>
    <source>
        <strain evidence="2">S1CR25-10</strain>
    </source>
</reference>
<accession>A0A9Q4L5W1</accession>
<dbReference type="RefSeq" id="WP_277524256.1">
    <property type="nucleotide sequence ID" value="NZ_JAMQOT010000009.1"/>
</dbReference>
<gene>
    <name evidence="2" type="ORF">NDI89_19980</name>
</gene>
<dbReference type="EMBL" id="JAMQOT010000009">
    <property type="protein sequence ID" value="MDF9747859.1"/>
    <property type="molecule type" value="Genomic_DNA"/>
</dbReference>